<reference evidence="9 10" key="1">
    <citation type="submission" date="2020-07" db="EMBL/GenBank/DDBJ databases">
        <title>Sequencing the genomes of 1000 actinobacteria strains.</title>
        <authorList>
            <person name="Klenk H.-P."/>
        </authorList>
    </citation>
    <scope>NUCLEOTIDE SEQUENCE [LARGE SCALE GENOMIC DNA]</scope>
    <source>
        <strain evidence="9 10">DSM 26341</strain>
    </source>
</reference>
<comment type="subcellular location">
    <subcellularLocation>
        <location evidence="1">Cell membrane</location>
        <topology evidence="1">Multi-pass membrane protein</topology>
    </subcellularLocation>
</comment>
<comment type="similarity">
    <text evidence="6">Belongs to the ABC-4 integral membrane protein family.</text>
</comment>
<keyword evidence="5 7" id="KW-0472">Membrane</keyword>
<dbReference type="PANTHER" id="PTHR30572">
    <property type="entry name" value="MEMBRANE COMPONENT OF TRANSPORTER-RELATED"/>
    <property type="match status" value="1"/>
</dbReference>
<feature type="transmembrane region" description="Helical" evidence="7">
    <location>
        <begin position="453"/>
        <end position="476"/>
    </location>
</feature>
<feature type="transmembrane region" description="Helical" evidence="7">
    <location>
        <begin position="20"/>
        <end position="39"/>
    </location>
</feature>
<feature type="domain" description="ABC3 transporter permease C-terminal" evidence="8">
    <location>
        <begin position="298"/>
        <end position="387"/>
    </location>
</feature>
<dbReference type="PANTHER" id="PTHR30572:SF4">
    <property type="entry name" value="ABC TRANSPORTER PERMEASE YTRF"/>
    <property type="match status" value="1"/>
</dbReference>
<dbReference type="InterPro" id="IPR050250">
    <property type="entry name" value="Macrolide_Exporter_MacB"/>
</dbReference>
<proteinExistence type="inferred from homology"/>
<evidence type="ECO:0000256" key="4">
    <source>
        <dbReference type="ARBA" id="ARBA00022989"/>
    </source>
</evidence>
<evidence type="ECO:0000313" key="10">
    <source>
        <dbReference type="Proteomes" id="UP000539111"/>
    </source>
</evidence>
<dbReference type="RefSeq" id="WP_179428574.1">
    <property type="nucleotide sequence ID" value="NZ_JACBZP010000001.1"/>
</dbReference>
<evidence type="ECO:0000256" key="3">
    <source>
        <dbReference type="ARBA" id="ARBA00022692"/>
    </source>
</evidence>
<keyword evidence="4 7" id="KW-1133">Transmembrane helix</keyword>
<accession>A0A7Z0II72</accession>
<keyword evidence="10" id="KW-1185">Reference proteome</keyword>
<evidence type="ECO:0000256" key="6">
    <source>
        <dbReference type="ARBA" id="ARBA00038076"/>
    </source>
</evidence>
<feature type="transmembrane region" description="Helical" evidence="7">
    <location>
        <begin position="914"/>
        <end position="938"/>
    </location>
</feature>
<dbReference type="GO" id="GO:0005886">
    <property type="term" value="C:plasma membrane"/>
    <property type="evidence" value="ECO:0007669"/>
    <property type="project" value="UniProtKB-SubCell"/>
</dbReference>
<feature type="transmembrane region" description="Helical" evidence="7">
    <location>
        <begin position="1011"/>
        <end position="1031"/>
    </location>
</feature>
<sequence>MRISGLAVKHSAAQKGLLSATFLLVAVIAAFSVGIAGYLDAESQQGVRSILDSGRANSRVTQIHTRLADNRTKQDHVLDSLLAEQLPPNSYTVQRSVRIEGEPLRQIGNKHVDADRDRTLAIGNLPHIQSHASLASGVWASNARAPEAGEPVPITIDAGTAQTLEVHTGDLMTAGVTGQTTHLKVVGTYRKTHPSSTYWYTASSSASQSAGLAITGASALAAFDSTPTVYWTIRPNLSSLNPDQIEPLLHGLGNLVPPLSNNSAFNVRGVLSDGELQSTLRTISAGLRASRAIGSVPLVLIAITSLVALFQVAKLLAAARQDEYALLRVRGISARQVTGLTIFEAATVAAAGCVVGSCAGLVADWVATGTLRTSPLLPFITAGVFVASTAIVATSGVRGGRRRRDTGVGVRVESAVAAGSVLLVCIAAVISLTRFRAVTGSSIDRAASAADPLVIATPGLVLLALALLALLAFGPVSRLCHRISARRPSLLPALPLAQVSRRILTFAVPVVLTVFAVGGLTLAASYSGSWQPAQRSSALLENGAAVRITPSHDAATESRELSQVVPDTVPVLIENTELNNSAVTLTSIPRRAVTAVMPNPAGVSMSDLQQKLSLPGPAPLHGIPLPSSARKVSLSVTLTASLNLNNPRWRDLGWQHFGSFQSQTRITVANGHGSLAVLDLQPIALTKALRHGPQNRHTTLTARLPATDGSWRIVALDSSIGATFGPGSYKFSVDDLHSVDRSGHAAAVDIHAVDWKPQPDASTPGYRVRARGFGYAGKVVDSTKTSTVRLMPPGPRLPVPAIVSQSALPLIDKHVGDIVHLADPSAPIDATIVDAVPVVPGTTTKPAVLTDLAAYEDSLLRAGAGLPQPNEIWAASDRPEQTESRVLGVDPAATVSTPDSGVSKELLTPVNESFWAGAIGSLLLTTTAIIAFELSLWGRRRTELISLRAVGVSLRQLIVSRRVELLGVTSAATAAGMVAGAVVAIGVVAGLTRSAIPRLPAESTVPLHLDLWWWLASIIFFLILLGLISLISGIRTRREYTDTDIREVGPHGA</sequence>
<organism evidence="9 10">
    <name type="scientific">Spelaeicoccus albus</name>
    <dbReference type="NCBI Taxonomy" id="1280376"/>
    <lineage>
        <taxon>Bacteria</taxon>
        <taxon>Bacillati</taxon>
        <taxon>Actinomycetota</taxon>
        <taxon>Actinomycetes</taxon>
        <taxon>Micrococcales</taxon>
        <taxon>Brevibacteriaceae</taxon>
        <taxon>Spelaeicoccus</taxon>
    </lineage>
</organism>
<feature type="transmembrane region" description="Helical" evidence="7">
    <location>
        <begin position="340"/>
        <end position="363"/>
    </location>
</feature>
<dbReference type="GO" id="GO:0022857">
    <property type="term" value="F:transmembrane transporter activity"/>
    <property type="evidence" value="ECO:0007669"/>
    <property type="project" value="TreeGrafter"/>
</dbReference>
<name>A0A7Z0II72_9MICO</name>
<keyword evidence="2" id="KW-1003">Cell membrane</keyword>
<comment type="caution">
    <text evidence="9">The sequence shown here is derived from an EMBL/GenBank/DDBJ whole genome shotgun (WGS) entry which is preliminary data.</text>
</comment>
<feature type="transmembrane region" description="Helical" evidence="7">
    <location>
        <begin position="503"/>
        <end position="526"/>
    </location>
</feature>
<feature type="transmembrane region" description="Helical" evidence="7">
    <location>
        <begin position="298"/>
        <end position="319"/>
    </location>
</feature>
<feature type="transmembrane region" description="Helical" evidence="7">
    <location>
        <begin position="415"/>
        <end position="433"/>
    </location>
</feature>
<evidence type="ECO:0000256" key="1">
    <source>
        <dbReference type="ARBA" id="ARBA00004651"/>
    </source>
</evidence>
<evidence type="ECO:0000313" key="9">
    <source>
        <dbReference type="EMBL" id="NYI68194.1"/>
    </source>
</evidence>
<protein>
    <recommendedName>
        <fullName evidence="8">ABC3 transporter permease C-terminal domain-containing protein</fullName>
    </recommendedName>
</protein>
<dbReference type="EMBL" id="JACBZP010000001">
    <property type="protein sequence ID" value="NYI68194.1"/>
    <property type="molecule type" value="Genomic_DNA"/>
</dbReference>
<dbReference type="InterPro" id="IPR003838">
    <property type="entry name" value="ABC3_permease_C"/>
</dbReference>
<evidence type="ECO:0000256" key="5">
    <source>
        <dbReference type="ARBA" id="ARBA00023136"/>
    </source>
</evidence>
<gene>
    <name evidence="9" type="ORF">BJY26_002500</name>
</gene>
<dbReference type="AlphaFoldDB" id="A0A7Z0II72"/>
<keyword evidence="3 7" id="KW-0812">Transmembrane</keyword>
<feature type="transmembrane region" description="Helical" evidence="7">
    <location>
        <begin position="375"/>
        <end position="394"/>
    </location>
</feature>
<evidence type="ECO:0000256" key="7">
    <source>
        <dbReference type="SAM" id="Phobius"/>
    </source>
</evidence>
<dbReference type="Pfam" id="PF02687">
    <property type="entry name" value="FtsX"/>
    <property type="match status" value="1"/>
</dbReference>
<dbReference type="Proteomes" id="UP000539111">
    <property type="component" value="Unassembled WGS sequence"/>
</dbReference>
<evidence type="ECO:0000259" key="8">
    <source>
        <dbReference type="Pfam" id="PF02687"/>
    </source>
</evidence>
<feature type="transmembrane region" description="Helical" evidence="7">
    <location>
        <begin position="965"/>
        <end position="991"/>
    </location>
</feature>
<evidence type="ECO:0000256" key="2">
    <source>
        <dbReference type="ARBA" id="ARBA00022475"/>
    </source>
</evidence>